<feature type="compositionally biased region" description="Low complexity" evidence="1">
    <location>
        <begin position="843"/>
        <end position="856"/>
    </location>
</feature>
<evidence type="ECO:0000313" key="3">
    <source>
        <dbReference type="EMBL" id="SOY67734.1"/>
    </source>
</evidence>
<protein>
    <recommendedName>
        <fullName evidence="4">Branched-chain amino acid ABC transporter substrate-binding protein</fullName>
    </recommendedName>
</protein>
<accession>A0A375CCB0</accession>
<gene>
    <name evidence="3" type="ORF">CBM2587_B90184</name>
</gene>
<evidence type="ECO:0000256" key="1">
    <source>
        <dbReference type="SAM" id="MobiDB-lite"/>
    </source>
</evidence>
<evidence type="ECO:0000256" key="2">
    <source>
        <dbReference type="SAM" id="SignalP"/>
    </source>
</evidence>
<feature type="chain" id="PRO_5016895499" description="Branched-chain amino acid ABC transporter substrate-binding protein" evidence="2">
    <location>
        <begin position="43"/>
        <end position="874"/>
    </location>
</feature>
<name>A0A375CCB0_9BURK</name>
<dbReference type="InterPro" id="IPR044661">
    <property type="entry name" value="MED15a/b/c-like"/>
</dbReference>
<feature type="compositionally biased region" description="Basic and acidic residues" evidence="1">
    <location>
        <begin position="556"/>
        <end position="577"/>
    </location>
</feature>
<dbReference type="InterPro" id="IPR046535">
    <property type="entry name" value="DUF6600"/>
</dbReference>
<feature type="compositionally biased region" description="Low complexity" evidence="1">
    <location>
        <begin position="605"/>
        <end position="622"/>
    </location>
</feature>
<feature type="compositionally biased region" description="Basic and acidic residues" evidence="1">
    <location>
        <begin position="857"/>
        <end position="874"/>
    </location>
</feature>
<feature type="signal peptide" evidence="2">
    <location>
        <begin position="1"/>
        <end position="42"/>
    </location>
</feature>
<sequence>MSDPSQSAGFIPARSGSRTRGRRALTALAAAAGLAVAAAALAQAPAAPGEPYLDAPAADAALQQADPSSRIATLTAVDGNLSFAPAGSDAWAAAGLNRPVTTGDRLWTEPGGRAELHAGTVALRMGGATAASILNLDDSTTQVKLTQGTLQVRVRALPPGQTVEVDTPNLAFVPREPGDYRLDVAPDGSTTTVTLRHGSAVVYGDSRTIELQRGDRMRFAGTDLADAGGGGAAEDAFDRWTAARDAREDASPSARYVPREMPGYAALDGYGDWQEDPGYGAVWFPRVVSAGWAPYSAGHWAWIAPWGWTWIDDAPWGFAPSHYGRWAYVGSRWGWVPGPRVRPCYAPALVAFVGAAGPNWSVRVGSGPAVAWYPLGPRDAYRPVYRASPTYVARINRVTVNNFVMGERRPPPYVNRTVPGAITGMPARNFVEGRPARGLHRPEWRNVPAGEAHGAPPVAPVKGSLVGAAPLRPLPPQARHGFERQAIAARAPGRPATEDLARRFAREGGVVPGAGPAWRGGNERRPGRDARPVPDVRMSQAAIGSRDHVQAQPRPGRIDADGDGRADRNDANARGEPWRGPGRSQSTRPDEARGFAGQPGAPGDVQRQQQAMQREQQRQQMEQQREQQVEQQRALREQQRHLDQQRQQRMPPRQWADGQERPDPARQSQEMQRQRFEQQRQMQEGQQRQAEQQQRQMQEQQRAAQEQQRQQAMQRQSEQQRQMQDQQRAVQEQQRQQAMQRQAEQQQRQMHEQQRAMQEQQRQQATQRQAEQQRQMQEQQRAVQEQQRQQAMQRQAEQQRQMHEQQRAMEEQQRQQAMQRQAEQQQRQMHEQQRQMHERQRQQMDQQRQMQQQQRAQQERGQMEARQGRDGDRR</sequence>
<dbReference type="PANTHER" id="PTHR33137">
    <property type="entry name" value="MEDIATOR OF RNA POLYMERASE II TRANSCRIPTION SUBUNIT 15A-RELATED"/>
    <property type="match status" value="1"/>
</dbReference>
<dbReference type="GO" id="GO:0031490">
    <property type="term" value="F:chromatin DNA binding"/>
    <property type="evidence" value="ECO:0007669"/>
    <property type="project" value="InterPro"/>
</dbReference>
<dbReference type="EMBL" id="OFSQ01000038">
    <property type="protein sequence ID" value="SOY67734.1"/>
    <property type="molecule type" value="Genomic_DNA"/>
</dbReference>
<feature type="compositionally biased region" description="Low complexity" evidence="1">
    <location>
        <begin position="814"/>
        <end position="827"/>
    </location>
</feature>
<evidence type="ECO:0008006" key="4">
    <source>
        <dbReference type="Google" id="ProtNLM"/>
    </source>
</evidence>
<dbReference type="OrthoDB" id="5485224at2"/>
<dbReference type="AlphaFoldDB" id="A0A375CCB0"/>
<organism evidence="3">
    <name type="scientific">Cupriavidus taiwanensis</name>
    <dbReference type="NCBI Taxonomy" id="164546"/>
    <lineage>
        <taxon>Bacteria</taxon>
        <taxon>Pseudomonadati</taxon>
        <taxon>Pseudomonadota</taxon>
        <taxon>Betaproteobacteria</taxon>
        <taxon>Burkholderiales</taxon>
        <taxon>Burkholderiaceae</taxon>
        <taxon>Cupriavidus</taxon>
    </lineage>
</organism>
<dbReference type="PROSITE" id="PS51318">
    <property type="entry name" value="TAT"/>
    <property type="match status" value="1"/>
</dbReference>
<feature type="compositionally biased region" description="Basic and acidic residues" evidence="1">
    <location>
        <begin position="521"/>
        <end position="534"/>
    </location>
</feature>
<dbReference type="InterPro" id="IPR006311">
    <property type="entry name" value="TAT_signal"/>
</dbReference>
<comment type="caution">
    <text evidence="3">The sequence shown here is derived from an EMBL/GenBank/DDBJ whole genome shotgun (WGS) entry which is preliminary data.</text>
</comment>
<proteinExistence type="predicted"/>
<feature type="compositionally biased region" description="Low complexity" evidence="1">
    <location>
        <begin position="679"/>
        <end position="748"/>
    </location>
</feature>
<dbReference type="RefSeq" id="WP_116359078.1">
    <property type="nucleotide sequence ID" value="NZ_LT976854.1"/>
</dbReference>
<feature type="compositionally biased region" description="Low complexity" evidence="1">
    <location>
        <begin position="755"/>
        <end position="799"/>
    </location>
</feature>
<feature type="region of interest" description="Disordered" evidence="1">
    <location>
        <begin position="507"/>
        <end position="874"/>
    </location>
</feature>
<feature type="compositionally biased region" description="Basic and acidic residues" evidence="1">
    <location>
        <begin position="800"/>
        <end position="813"/>
    </location>
</feature>
<keyword evidence="2" id="KW-0732">Signal</keyword>
<reference evidence="3" key="1">
    <citation type="submission" date="2018-01" db="EMBL/GenBank/DDBJ databases">
        <authorList>
            <person name="Clerissi C."/>
        </authorList>
    </citation>
    <scope>NUCLEOTIDE SEQUENCE</scope>
    <source>
        <strain evidence="3">Cupriavidus sp. LMG 19464</strain>
    </source>
</reference>
<feature type="compositionally biased region" description="Basic and acidic residues" evidence="1">
    <location>
        <begin position="828"/>
        <end position="842"/>
    </location>
</feature>
<dbReference type="PANTHER" id="PTHR33137:SF4">
    <property type="entry name" value="MEDIATOR OF RNA POLYMERASE II TRANSCRIPTION SUBUNIT 15A-RELATED"/>
    <property type="match status" value="1"/>
</dbReference>
<feature type="compositionally biased region" description="Basic and acidic residues" evidence="1">
    <location>
        <begin position="623"/>
        <end position="646"/>
    </location>
</feature>
<dbReference type="Proteomes" id="UP000256780">
    <property type="component" value="Chromosome CBM2587_b"/>
</dbReference>
<dbReference type="Pfam" id="PF20245">
    <property type="entry name" value="DUF6600"/>
    <property type="match status" value="1"/>
</dbReference>